<dbReference type="EMBL" id="BTFZ01000011">
    <property type="protein sequence ID" value="GMM35785.1"/>
    <property type="molecule type" value="Genomic_DNA"/>
</dbReference>
<gene>
    <name evidence="2" type="ORF">DASC09_031100</name>
</gene>
<dbReference type="InterPro" id="IPR008271">
    <property type="entry name" value="Ser/Thr_kinase_AS"/>
</dbReference>
<proteinExistence type="predicted"/>
<accession>A0AAV5QLE7</accession>
<reference evidence="2 3" key="1">
    <citation type="journal article" date="2023" name="Elife">
        <title>Identification of key yeast species and microbe-microbe interactions impacting larval growth of Drosophila in the wild.</title>
        <authorList>
            <person name="Mure A."/>
            <person name="Sugiura Y."/>
            <person name="Maeda R."/>
            <person name="Honda K."/>
            <person name="Sakurai N."/>
            <person name="Takahashi Y."/>
            <person name="Watada M."/>
            <person name="Katoh T."/>
            <person name="Gotoh A."/>
            <person name="Gotoh Y."/>
            <person name="Taniguchi I."/>
            <person name="Nakamura K."/>
            <person name="Hayashi T."/>
            <person name="Katayama T."/>
            <person name="Uemura T."/>
            <person name="Hattori Y."/>
        </authorList>
    </citation>
    <scope>NUCLEOTIDE SEQUENCE [LARGE SCALE GENOMIC DNA]</scope>
    <source>
        <strain evidence="2 3">SC-9</strain>
    </source>
</reference>
<evidence type="ECO:0000313" key="3">
    <source>
        <dbReference type="Proteomes" id="UP001360560"/>
    </source>
</evidence>
<dbReference type="GeneID" id="90073760"/>
<dbReference type="InterPro" id="IPR000719">
    <property type="entry name" value="Prot_kinase_dom"/>
</dbReference>
<dbReference type="GO" id="GO:0044773">
    <property type="term" value="P:mitotic DNA damage checkpoint signaling"/>
    <property type="evidence" value="ECO:0007669"/>
    <property type="project" value="TreeGrafter"/>
</dbReference>
<dbReference type="PROSITE" id="PS00108">
    <property type="entry name" value="PROTEIN_KINASE_ST"/>
    <property type="match status" value="1"/>
</dbReference>
<dbReference type="PROSITE" id="PS50011">
    <property type="entry name" value="PROTEIN_KINASE_DOM"/>
    <property type="match status" value="1"/>
</dbReference>
<keyword evidence="3" id="KW-1185">Reference proteome</keyword>
<name>A0AAV5QLE7_9ASCO</name>
<dbReference type="GO" id="GO:0005634">
    <property type="term" value="C:nucleus"/>
    <property type="evidence" value="ECO:0007669"/>
    <property type="project" value="TreeGrafter"/>
</dbReference>
<dbReference type="AlphaFoldDB" id="A0AAV5QLE7"/>
<dbReference type="PANTHER" id="PTHR44167:SF30">
    <property type="entry name" value="PHOSPHORYLASE KINASE"/>
    <property type="match status" value="1"/>
</dbReference>
<dbReference type="RefSeq" id="XP_064852781.1">
    <property type="nucleotide sequence ID" value="XM_064996709.1"/>
</dbReference>
<dbReference type="GO" id="GO:0004674">
    <property type="term" value="F:protein serine/threonine kinase activity"/>
    <property type="evidence" value="ECO:0007669"/>
    <property type="project" value="TreeGrafter"/>
</dbReference>
<sequence length="404" mass="46272">MPKLNIGKKVSNIGSGQSSKVELYYNATSRKFYTVKVMNREINQTFNDYKDKCLKEYQISQHLHSRSKSSPTSAEFLAEILDCKIGILSRKASLIMEYYPITLSDYLKTSPSTMAKSVLFKQLAFGVNHLHSSGVSHRDLKIDNVCLDVHGTIKIIDFGTCVVNDSEQPSTGIYGTDPFISPEANGSLTYYGTKNDLWSLGIILYILLNNESRNTIVTHSSSSLSANDQITRELNIKGSNVYNQAIIYPWDSTSPRDLKFLAYQLHELQVEHEQKRHETTTSPLLEEIDSILNDNQPLPQEIRDYRSITEDDCTYKLLNLKNREKLTPCPIEIGIYRLWRNLTERRSWKTLSRLLKIDSALRGTIVDVVNDDWILEIDDALDIKHGKKYDKMVLQKLTKYSTRK</sequence>
<dbReference type="SUPFAM" id="SSF56112">
    <property type="entry name" value="Protein kinase-like (PK-like)"/>
    <property type="match status" value="1"/>
</dbReference>
<protein>
    <recommendedName>
        <fullName evidence="1">Protein kinase domain-containing protein</fullName>
    </recommendedName>
</protein>
<evidence type="ECO:0000313" key="2">
    <source>
        <dbReference type="EMBL" id="GMM35785.1"/>
    </source>
</evidence>
<dbReference type="PANTHER" id="PTHR44167">
    <property type="entry name" value="OVARIAN-SPECIFIC SERINE/THREONINE-PROTEIN KINASE LOK-RELATED"/>
    <property type="match status" value="1"/>
</dbReference>
<evidence type="ECO:0000259" key="1">
    <source>
        <dbReference type="PROSITE" id="PS50011"/>
    </source>
</evidence>
<dbReference type="GO" id="GO:0005524">
    <property type="term" value="F:ATP binding"/>
    <property type="evidence" value="ECO:0007669"/>
    <property type="project" value="InterPro"/>
</dbReference>
<organism evidence="2 3">
    <name type="scientific">Saccharomycopsis crataegensis</name>
    <dbReference type="NCBI Taxonomy" id="43959"/>
    <lineage>
        <taxon>Eukaryota</taxon>
        <taxon>Fungi</taxon>
        <taxon>Dikarya</taxon>
        <taxon>Ascomycota</taxon>
        <taxon>Saccharomycotina</taxon>
        <taxon>Saccharomycetes</taxon>
        <taxon>Saccharomycopsidaceae</taxon>
        <taxon>Saccharomycopsis</taxon>
    </lineage>
</organism>
<dbReference type="Gene3D" id="1.10.510.10">
    <property type="entry name" value="Transferase(Phosphotransferase) domain 1"/>
    <property type="match status" value="1"/>
</dbReference>
<dbReference type="Pfam" id="PF00069">
    <property type="entry name" value="Pkinase"/>
    <property type="match status" value="1"/>
</dbReference>
<dbReference type="InterPro" id="IPR011009">
    <property type="entry name" value="Kinase-like_dom_sf"/>
</dbReference>
<dbReference type="Proteomes" id="UP001360560">
    <property type="component" value="Unassembled WGS sequence"/>
</dbReference>
<dbReference type="SMART" id="SM00220">
    <property type="entry name" value="S_TKc"/>
    <property type="match status" value="1"/>
</dbReference>
<feature type="domain" description="Protein kinase" evidence="1">
    <location>
        <begin position="7"/>
        <end position="374"/>
    </location>
</feature>
<comment type="caution">
    <text evidence="2">The sequence shown here is derived from an EMBL/GenBank/DDBJ whole genome shotgun (WGS) entry which is preliminary data.</text>
</comment>